<accession>A0AAD9R9X7</accession>
<keyword evidence="2" id="KW-1185">Reference proteome</keyword>
<dbReference type="AlphaFoldDB" id="A0AAD9R9X7"/>
<reference evidence="1" key="2">
    <citation type="journal article" date="2023" name="Commun. Biol.">
        <title>Intrasexual cuticular hydrocarbon dimorphism in a wasp sheds light on hydrocarbon biosynthesis genes in Hymenoptera.</title>
        <authorList>
            <person name="Moris V.C."/>
            <person name="Podsiadlowski L."/>
            <person name="Martin S."/>
            <person name="Oeyen J.P."/>
            <person name="Donath A."/>
            <person name="Petersen M."/>
            <person name="Wilbrandt J."/>
            <person name="Misof B."/>
            <person name="Liedtke D."/>
            <person name="Thamm M."/>
            <person name="Scheiner R."/>
            <person name="Schmitt T."/>
            <person name="Niehuis O."/>
        </authorList>
    </citation>
    <scope>NUCLEOTIDE SEQUENCE</scope>
    <source>
        <strain evidence="1">GBR_01_08_01A</strain>
    </source>
</reference>
<protein>
    <submittedName>
        <fullName evidence="1">Uncharacterized protein</fullName>
    </submittedName>
</protein>
<comment type="caution">
    <text evidence="1">The sequence shown here is derived from an EMBL/GenBank/DDBJ whole genome shotgun (WGS) entry which is preliminary data.</text>
</comment>
<organism evidence="1 2">
    <name type="scientific">Odynerus spinipes</name>
    <dbReference type="NCBI Taxonomy" id="1348599"/>
    <lineage>
        <taxon>Eukaryota</taxon>
        <taxon>Metazoa</taxon>
        <taxon>Ecdysozoa</taxon>
        <taxon>Arthropoda</taxon>
        <taxon>Hexapoda</taxon>
        <taxon>Insecta</taxon>
        <taxon>Pterygota</taxon>
        <taxon>Neoptera</taxon>
        <taxon>Endopterygota</taxon>
        <taxon>Hymenoptera</taxon>
        <taxon>Apocrita</taxon>
        <taxon>Aculeata</taxon>
        <taxon>Vespoidea</taxon>
        <taxon>Vespidae</taxon>
        <taxon>Eumeninae</taxon>
        <taxon>Odynerus</taxon>
    </lineage>
</organism>
<name>A0AAD9R9X7_9HYME</name>
<evidence type="ECO:0000313" key="1">
    <source>
        <dbReference type="EMBL" id="KAK2575181.1"/>
    </source>
</evidence>
<reference evidence="1" key="1">
    <citation type="submission" date="2021-08" db="EMBL/GenBank/DDBJ databases">
        <authorList>
            <person name="Misof B."/>
            <person name="Oliver O."/>
            <person name="Podsiadlowski L."/>
            <person name="Donath A."/>
            <person name="Peters R."/>
            <person name="Mayer C."/>
            <person name="Rust J."/>
            <person name="Gunkel S."/>
            <person name="Lesny P."/>
            <person name="Martin S."/>
            <person name="Oeyen J.P."/>
            <person name="Petersen M."/>
            <person name="Panagiotis P."/>
            <person name="Wilbrandt J."/>
            <person name="Tanja T."/>
        </authorList>
    </citation>
    <scope>NUCLEOTIDE SEQUENCE</scope>
    <source>
        <strain evidence="1">GBR_01_08_01A</strain>
        <tissue evidence="1">Thorax + abdomen</tissue>
    </source>
</reference>
<evidence type="ECO:0000313" key="2">
    <source>
        <dbReference type="Proteomes" id="UP001258017"/>
    </source>
</evidence>
<gene>
    <name evidence="1" type="ORF">KPH14_002579</name>
</gene>
<dbReference type="EMBL" id="JAIFRP010004513">
    <property type="protein sequence ID" value="KAK2575181.1"/>
    <property type="molecule type" value="Genomic_DNA"/>
</dbReference>
<dbReference type="Proteomes" id="UP001258017">
    <property type="component" value="Unassembled WGS sequence"/>
</dbReference>
<proteinExistence type="predicted"/>
<sequence length="182" mass="20571">MLFRTTLRVPGEFFGSGDPPANPQDFAKKFRHRMRAGAYLSPFKGVLMLYDDRWFPPTLDLMREQADQRSALQRPLKGNSGHVTIPTDGAEYPAGGASSTSTCIFQTDSTTAEKWIIIGNMNFYEWIYALTRLKDTLRIIIIQHNVTGATMTISKQDYCVMKTTSHGSRLTFVKNNISYGQF</sequence>